<keyword evidence="1" id="KW-1133">Transmembrane helix</keyword>
<proteinExistence type="predicted"/>
<keyword evidence="3" id="KW-1185">Reference proteome</keyword>
<evidence type="ECO:0000313" key="2">
    <source>
        <dbReference type="EMBL" id="PCG08291.1"/>
    </source>
</evidence>
<sequence length="92" mass="10100">MAVRHPVSRYAQLSAGILLMLAAPIVAPLPGPAGTLAFAGGLVLVLRNSHAARVRFARIKRRWPRAGRLADRAMRRRSALRRRARDRAAAAR</sequence>
<organism evidence="2 3">
    <name type="scientific">Sphingomonas ginsenosidimutans</name>
    <dbReference type="NCBI Taxonomy" id="862134"/>
    <lineage>
        <taxon>Bacteria</taxon>
        <taxon>Pseudomonadati</taxon>
        <taxon>Pseudomonadota</taxon>
        <taxon>Alphaproteobacteria</taxon>
        <taxon>Sphingomonadales</taxon>
        <taxon>Sphingomonadaceae</taxon>
        <taxon>Sphingomonas</taxon>
    </lineage>
</organism>
<keyword evidence="1" id="KW-0812">Transmembrane</keyword>
<accession>A0A2A4HW84</accession>
<reference evidence="2 3" key="1">
    <citation type="submission" date="2017-09" db="EMBL/GenBank/DDBJ databases">
        <title>Sphingomonas ginsenosidimutans KACC 14949, whole genome shotgun sequence.</title>
        <authorList>
            <person name="Feng G."/>
            <person name="Zhu H."/>
        </authorList>
    </citation>
    <scope>NUCLEOTIDE SEQUENCE [LARGE SCALE GENOMIC DNA]</scope>
    <source>
        <strain evidence="2 3">KACC 14949</strain>
    </source>
</reference>
<gene>
    <name evidence="2" type="ORF">COA17_14045</name>
</gene>
<evidence type="ECO:0000256" key="1">
    <source>
        <dbReference type="SAM" id="Phobius"/>
    </source>
</evidence>
<evidence type="ECO:0008006" key="4">
    <source>
        <dbReference type="Google" id="ProtNLM"/>
    </source>
</evidence>
<comment type="caution">
    <text evidence="2">The sequence shown here is derived from an EMBL/GenBank/DDBJ whole genome shotgun (WGS) entry which is preliminary data.</text>
</comment>
<feature type="transmembrane region" description="Helical" evidence="1">
    <location>
        <begin position="7"/>
        <end position="27"/>
    </location>
</feature>
<dbReference type="Proteomes" id="UP000218784">
    <property type="component" value="Unassembled WGS sequence"/>
</dbReference>
<dbReference type="AlphaFoldDB" id="A0A2A4HW84"/>
<name>A0A2A4HW84_9SPHN</name>
<dbReference type="EMBL" id="NWVD01000007">
    <property type="protein sequence ID" value="PCG08291.1"/>
    <property type="molecule type" value="Genomic_DNA"/>
</dbReference>
<keyword evidence="1" id="KW-0472">Membrane</keyword>
<evidence type="ECO:0000313" key="3">
    <source>
        <dbReference type="Proteomes" id="UP000218784"/>
    </source>
</evidence>
<protein>
    <recommendedName>
        <fullName evidence="4">Transmembrane protein (PGPGW)</fullName>
    </recommendedName>
</protein>